<dbReference type="SUPFAM" id="SSF53850">
    <property type="entry name" value="Periplasmic binding protein-like II"/>
    <property type="match status" value="1"/>
</dbReference>
<dbReference type="EMBL" id="CP026309">
    <property type="protein sequence ID" value="AUV80818.1"/>
    <property type="molecule type" value="Genomic_DNA"/>
</dbReference>
<reference evidence="1 2" key="1">
    <citation type="submission" date="2018-01" db="EMBL/GenBank/DDBJ databases">
        <title>Complete genome sequence of Salinigranum rubrum GX10T, an extremely halophilic archaeon isolated from a marine solar saltern.</title>
        <authorList>
            <person name="Han S."/>
        </authorList>
    </citation>
    <scope>NUCLEOTIDE SEQUENCE [LARGE SCALE GENOMIC DNA]</scope>
    <source>
        <strain evidence="1 2">GX10</strain>
    </source>
</reference>
<keyword evidence="2" id="KW-1185">Reference proteome</keyword>
<gene>
    <name evidence="1" type="ORF">C2R22_03385</name>
</gene>
<dbReference type="GeneID" id="35591100"/>
<dbReference type="Gene3D" id="3.40.190.10">
    <property type="entry name" value="Periplasmic binding protein-like II"/>
    <property type="match status" value="2"/>
</dbReference>
<dbReference type="Proteomes" id="UP000236584">
    <property type="component" value="Chromosome"/>
</dbReference>
<protein>
    <submittedName>
        <fullName evidence="1">4,5-dihydroxyphthalate decarboxylase</fullName>
    </submittedName>
</protein>
<evidence type="ECO:0000313" key="1">
    <source>
        <dbReference type="EMBL" id="AUV80818.1"/>
    </source>
</evidence>
<dbReference type="AlphaFoldDB" id="A0A2I8VFV8"/>
<proteinExistence type="predicted"/>
<sequence length="324" mass="36657">MTRERLSFACDLNLLTWPVYEGLVEPDGIDLNFIAPNDVVSIFKRMIRHQEFECSEMSMSSYLMACDRDAPQFTAIPVFPSRVFRHGFIFVNADSDITEPADLHGAAVGVPSYTMTAALWARGILQHEYDVHPGDVTWYQASPQGTAADDPLAFDYPEGVTVDQIPDGQTLSSLLAEGHLDALVSPKVPESYDGEHVRRLFPDYRDVEAEYYDRTGHFPIMHTIVVRDDVLAENPWIASELTALFDRAKDVVFEELRETSQRRLSIPWVYHALEDAEARMGEDFWPYGVAENENTLETMATFAYEQGFTSETVSVDDLFAPNCY</sequence>
<accession>A0A2I8VFV8</accession>
<dbReference type="KEGG" id="srub:C2R22_03385"/>
<organism evidence="1 2">
    <name type="scientific">Salinigranum rubrum</name>
    <dbReference type="NCBI Taxonomy" id="755307"/>
    <lineage>
        <taxon>Archaea</taxon>
        <taxon>Methanobacteriati</taxon>
        <taxon>Methanobacteriota</taxon>
        <taxon>Stenosarchaea group</taxon>
        <taxon>Halobacteria</taxon>
        <taxon>Halobacteriales</taxon>
        <taxon>Haloferacaceae</taxon>
        <taxon>Salinigranum</taxon>
    </lineage>
</organism>
<dbReference type="RefSeq" id="WP_103424505.1">
    <property type="nucleotide sequence ID" value="NZ_CP026309.1"/>
</dbReference>
<dbReference type="OrthoDB" id="305927at2157"/>
<name>A0A2I8VFV8_9EURY</name>
<evidence type="ECO:0000313" key="2">
    <source>
        <dbReference type="Proteomes" id="UP000236584"/>
    </source>
</evidence>